<evidence type="ECO:0000313" key="3">
    <source>
        <dbReference type="Proteomes" id="UP000516018"/>
    </source>
</evidence>
<gene>
    <name evidence="2" type="ORF">H8B22_06840</name>
</gene>
<organism evidence="2 3">
    <name type="scientific">Agrilutibacter terrestris</name>
    <dbReference type="NCBI Taxonomy" id="2865112"/>
    <lineage>
        <taxon>Bacteria</taxon>
        <taxon>Pseudomonadati</taxon>
        <taxon>Pseudomonadota</taxon>
        <taxon>Gammaproteobacteria</taxon>
        <taxon>Lysobacterales</taxon>
        <taxon>Lysobacteraceae</taxon>
        <taxon>Agrilutibacter</taxon>
    </lineage>
</organism>
<proteinExistence type="predicted"/>
<evidence type="ECO:0000256" key="1">
    <source>
        <dbReference type="SAM" id="Phobius"/>
    </source>
</evidence>
<feature type="transmembrane region" description="Helical" evidence="1">
    <location>
        <begin position="31"/>
        <end position="51"/>
    </location>
</feature>
<dbReference type="AlphaFoldDB" id="A0A7H0G1F9"/>
<keyword evidence="1" id="KW-1133">Transmembrane helix</keyword>
<feature type="transmembrane region" description="Helical" evidence="1">
    <location>
        <begin position="63"/>
        <end position="89"/>
    </location>
</feature>
<dbReference type="KEGG" id="lsx:H8B22_06840"/>
<accession>A0A7H0G1F9</accession>
<feature type="transmembrane region" description="Helical" evidence="1">
    <location>
        <begin position="246"/>
        <end position="263"/>
    </location>
</feature>
<sequence length="306" mass="32137">MVAIGLMGFANQRGPICTVGAIREIVTENRYVRFSALLEASLWVGGGLVLLNGAGLLPQMPQGYVASAATIIGGALLGLGAFINGTCAVGTIARIGARHWAYLWTLVGFFLGSLAMAWLALPRRSDDGSILLVASAWLIAACGVLLTVRLLTHGRGLWRTRITPLRYVWSPHVATTILGLCFLIAFVTVGAWSYTDTLGGLARGMTSRLVPSLLLFLALFTGALIGGWTTDASGANLPKGAPARNCLLGGGLMGAGAALVPGGNDGLILIGMPLLWPYAWTAFASMCVTIYMATLFAHAKLRRHSL</sequence>
<feature type="transmembrane region" description="Helical" evidence="1">
    <location>
        <begin position="214"/>
        <end position="234"/>
    </location>
</feature>
<feature type="transmembrane region" description="Helical" evidence="1">
    <location>
        <begin position="275"/>
        <end position="297"/>
    </location>
</feature>
<feature type="transmembrane region" description="Helical" evidence="1">
    <location>
        <begin position="133"/>
        <end position="152"/>
    </location>
</feature>
<dbReference type="Pfam" id="PF04143">
    <property type="entry name" value="Sulf_transp"/>
    <property type="match status" value="1"/>
</dbReference>
<protein>
    <submittedName>
        <fullName evidence="2">YeeE/YedE family protein</fullName>
    </submittedName>
</protein>
<keyword evidence="3" id="KW-1185">Reference proteome</keyword>
<reference evidence="2 3" key="1">
    <citation type="submission" date="2020-08" db="EMBL/GenBank/DDBJ databases">
        <title>Lysobacter sp. II4 sp. nov., isolated from soil.</title>
        <authorList>
            <person name="Woo C.Y."/>
            <person name="Kim J."/>
        </authorList>
    </citation>
    <scope>NUCLEOTIDE SEQUENCE [LARGE SCALE GENOMIC DNA]</scope>
    <source>
        <strain evidence="2 3">II4</strain>
    </source>
</reference>
<feature type="transmembrane region" description="Helical" evidence="1">
    <location>
        <begin position="101"/>
        <end position="121"/>
    </location>
</feature>
<dbReference type="EMBL" id="CP060820">
    <property type="protein sequence ID" value="QNP42125.1"/>
    <property type="molecule type" value="Genomic_DNA"/>
</dbReference>
<name>A0A7H0G1F9_9GAMM</name>
<keyword evidence="1" id="KW-0812">Transmembrane</keyword>
<keyword evidence="1" id="KW-0472">Membrane</keyword>
<feature type="transmembrane region" description="Helical" evidence="1">
    <location>
        <begin position="173"/>
        <end position="194"/>
    </location>
</feature>
<evidence type="ECO:0000313" key="2">
    <source>
        <dbReference type="EMBL" id="QNP42125.1"/>
    </source>
</evidence>
<dbReference type="InterPro" id="IPR007272">
    <property type="entry name" value="Sulf_transp_TsuA/YedE"/>
</dbReference>
<dbReference type="Proteomes" id="UP000516018">
    <property type="component" value="Chromosome"/>
</dbReference>